<dbReference type="SUPFAM" id="SSF48576">
    <property type="entry name" value="Terpenoid synthases"/>
    <property type="match status" value="1"/>
</dbReference>
<protein>
    <submittedName>
        <fullName evidence="2">Phytoene/squalene synthase family protein</fullName>
    </submittedName>
</protein>
<dbReference type="Gene3D" id="1.10.600.10">
    <property type="entry name" value="Farnesyl Diphosphate Synthase"/>
    <property type="match status" value="1"/>
</dbReference>
<dbReference type="GO" id="GO:0004311">
    <property type="term" value="F:geranylgeranyl diphosphate synthase activity"/>
    <property type="evidence" value="ECO:0007669"/>
    <property type="project" value="InterPro"/>
</dbReference>
<proteinExistence type="predicted"/>
<dbReference type="InterPro" id="IPR044843">
    <property type="entry name" value="Trans_IPPS_bact-type"/>
</dbReference>
<gene>
    <name evidence="2" type="ORF">IPJ89_01610</name>
</gene>
<dbReference type="AlphaFoldDB" id="A0A7T9DKD9"/>
<dbReference type="EMBL" id="CP064981">
    <property type="protein sequence ID" value="QQR92924.1"/>
    <property type="molecule type" value="Genomic_DNA"/>
</dbReference>
<dbReference type="SFLD" id="SFLDG01018">
    <property type="entry name" value="Squalene/Phytoene_Synthase_Lik"/>
    <property type="match status" value="1"/>
</dbReference>
<reference evidence="2" key="1">
    <citation type="submission" date="2020-11" db="EMBL/GenBank/DDBJ databases">
        <title>Connecting structure to function with the recovery of over 1000 high-quality activated sludge metagenome-assembled genomes encoding full-length rRNA genes using long-read sequencing.</title>
        <authorList>
            <person name="Singleton C.M."/>
            <person name="Petriglieri F."/>
            <person name="Kristensen J.M."/>
            <person name="Kirkegaard R.H."/>
            <person name="Michaelsen T.Y."/>
            <person name="Andersen M.H."/>
            <person name="Karst S.M."/>
            <person name="Dueholm M.S."/>
            <person name="Nielsen P.H."/>
            <person name="Albertsen M."/>
        </authorList>
    </citation>
    <scope>NUCLEOTIDE SEQUENCE</scope>
    <source>
        <strain evidence="2">Fred_18-Q3-R57-64_BAT3C.431</strain>
    </source>
</reference>
<dbReference type="GO" id="GO:0051996">
    <property type="term" value="F:squalene synthase [NAD(P)H] activity"/>
    <property type="evidence" value="ECO:0007669"/>
    <property type="project" value="InterPro"/>
</dbReference>
<sequence>MHPASSIDFSASKALCEQYATSFSMAAQFLPEEKRNAAYALYGFCRATDNITDSRKTAPQKKKELAEWKNELHAAWDKGQSGNALLHAFVRVCEQYAIPPSLGFALIEGLEKDLQHVRIANFEALHDYCYAAGAIPGLLMAFALGAEKKSHPYAIALGIGMQLTNILRDIKEDLQLNRIYLPQSELQQFGITEHAIAQGVVTPAFVQFMQFQIARARSYYAEAEQGIGLLPEEARPAIYLCLQYYREILSAIEAKHYDVFSSRIFVSDARKREMAQFHTLYQQA</sequence>
<dbReference type="InterPro" id="IPR008949">
    <property type="entry name" value="Isoprenoid_synthase_dom_sf"/>
</dbReference>
<dbReference type="InterPro" id="IPR019845">
    <property type="entry name" value="Squalene/phytoene_synthase_CS"/>
</dbReference>
<dbReference type="Proteomes" id="UP000596004">
    <property type="component" value="Chromosome"/>
</dbReference>
<keyword evidence="1" id="KW-0808">Transferase</keyword>
<dbReference type="PANTHER" id="PTHR31480">
    <property type="entry name" value="BIFUNCTIONAL LYCOPENE CYCLASE/PHYTOENE SYNTHASE"/>
    <property type="match status" value="1"/>
</dbReference>
<dbReference type="Pfam" id="PF00494">
    <property type="entry name" value="SQS_PSY"/>
    <property type="match status" value="1"/>
</dbReference>
<evidence type="ECO:0000313" key="2">
    <source>
        <dbReference type="EMBL" id="QQR92924.1"/>
    </source>
</evidence>
<dbReference type="InterPro" id="IPR002060">
    <property type="entry name" value="Squ/phyt_synthse"/>
</dbReference>
<dbReference type="SFLD" id="SFLDS00005">
    <property type="entry name" value="Isoprenoid_Synthase_Type_I"/>
    <property type="match status" value="1"/>
</dbReference>
<dbReference type="GO" id="GO:0008299">
    <property type="term" value="P:isoprenoid biosynthetic process"/>
    <property type="evidence" value="ECO:0007669"/>
    <property type="project" value="UniProtKB-ARBA"/>
</dbReference>
<dbReference type="PROSITE" id="PS01045">
    <property type="entry name" value="SQUALEN_PHYTOEN_SYN_2"/>
    <property type="match status" value="1"/>
</dbReference>
<dbReference type="InterPro" id="IPR033904">
    <property type="entry name" value="Trans_IPPS_HH"/>
</dbReference>
<dbReference type="SFLD" id="SFLDG01212">
    <property type="entry name" value="Phytoene_synthase_like"/>
    <property type="match status" value="1"/>
</dbReference>
<organism evidence="2">
    <name type="scientific">Candidatus Iainarchaeum sp</name>
    <dbReference type="NCBI Taxonomy" id="3101447"/>
    <lineage>
        <taxon>Archaea</taxon>
        <taxon>Candidatus Iainarchaeota</taxon>
        <taxon>Candidatus Iainarchaeia</taxon>
        <taxon>Candidatus Iainarchaeales</taxon>
        <taxon>Candidatus Iainarchaeaceae</taxon>
        <taxon>Candidatus Iainarchaeum</taxon>
    </lineage>
</organism>
<dbReference type="CDD" id="cd00683">
    <property type="entry name" value="Trans_IPPS_HH"/>
    <property type="match status" value="1"/>
</dbReference>
<name>A0A7T9DKD9_9ARCH</name>
<accession>A0A7T9DKD9</accession>
<evidence type="ECO:0000256" key="1">
    <source>
        <dbReference type="ARBA" id="ARBA00022679"/>
    </source>
</evidence>